<protein>
    <submittedName>
        <fullName evidence="5">Transcriptional regulator, MarR family</fullName>
    </submittedName>
</protein>
<dbReference type="PANTHER" id="PTHR42756:SF1">
    <property type="entry name" value="TRANSCRIPTIONAL REPRESSOR OF EMRAB OPERON"/>
    <property type="match status" value="1"/>
</dbReference>
<dbReference type="Pfam" id="PF01047">
    <property type="entry name" value="MarR"/>
    <property type="match status" value="1"/>
</dbReference>
<keyword evidence="2" id="KW-0238">DNA-binding</keyword>
<organism evidence="5 6">
    <name type="scientific">Consotaella salsifontis</name>
    <dbReference type="NCBI Taxonomy" id="1365950"/>
    <lineage>
        <taxon>Bacteria</taxon>
        <taxon>Pseudomonadati</taxon>
        <taxon>Pseudomonadota</taxon>
        <taxon>Alphaproteobacteria</taxon>
        <taxon>Hyphomicrobiales</taxon>
        <taxon>Aurantimonadaceae</taxon>
        <taxon>Consotaella</taxon>
    </lineage>
</organism>
<dbReference type="EMBL" id="FUXL01000005">
    <property type="protein sequence ID" value="SKA07415.1"/>
    <property type="molecule type" value="Genomic_DNA"/>
</dbReference>
<dbReference type="GO" id="GO:0003677">
    <property type="term" value="F:DNA binding"/>
    <property type="evidence" value="ECO:0007669"/>
    <property type="project" value="UniProtKB-KW"/>
</dbReference>
<evidence type="ECO:0000313" key="5">
    <source>
        <dbReference type="EMBL" id="SKA07415.1"/>
    </source>
</evidence>
<dbReference type="Proteomes" id="UP000190135">
    <property type="component" value="Unassembled WGS sequence"/>
</dbReference>
<evidence type="ECO:0000256" key="2">
    <source>
        <dbReference type="ARBA" id="ARBA00023125"/>
    </source>
</evidence>
<dbReference type="RefSeq" id="WP_245318997.1">
    <property type="nucleotide sequence ID" value="NZ_FUXL01000005.1"/>
</dbReference>
<evidence type="ECO:0000259" key="4">
    <source>
        <dbReference type="PROSITE" id="PS50995"/>
    </source>
</evidence>
<gene>
    <name evidence="5" type="ORF">SAMN05428963_105271</name>
</gene>
<dbReference type="PANTHER" id="PTHR42756">
    <property type="entry name" value="TRANSCRIPTIONAL REGULATOR, MARR"/>
    <property type="match status" value="1"/>
</dbReference>
<sequence>MTLIELKSGMQGDTGGIDPASAAGAPLTRSLLSIAKSTRALFALLLTDAGLHPGQDQLLCELDRNEPISVSKLADRLAVRPSTVSKMLDRLIEKDMVAREASDSDGRRTMVVLTSRGEVAKHTVLAIWSRVETELREALDGEDRDALVGAIDQFDGILTKKLRRLR</sequence>
<dbReference type="Gene3D" id="1.10.10.10">
    <property type="entry name" value="Winged helix-like DNA-binding domain superfamily/Winged helix DNA-binding domain"/>
    <property type="match status" value="1"/>
</dbReference>
<dbReference type="STRING" id="1365950.SAMN05428963_105271"/>
<dbReference type="AlphaFoldDB" id="A0A1T4QUN6"/>
<keyword evidence="6" id="KW-1185">Reference proteome</keyword>
<feature type="domain" description="HTH marR-type" evidence="4">
    <location>
        <begin position="24"/>
        <end position="156"/>
    </location>
</feature>
<keyword evidence="3" id="KW-0804">Transcription</keyword>
<dbReference type="PRINTS" id="PR00598">
    <property type="entry name" value="HTHMARR"/>
</dbReference>
<dbReference type="InterPro" id="IPR036390">
    <property type="entry name" value="WH_DNA-bd_sf"/>
</dbReference>
<reference evidence="5 6" key="1">
    <citation type="submission" date="2017-02" db="EMBL/GenBank/DDBJ databases">
        <authorList>
            <person name="Peterson S.W."/>
        </authorList>
    </citation>
    <scope>NUCLEOTIDE SEQUENCE [LARGE SCALE GENOMIC DNA]</scope>
    <source>
        <strain evidence="5 6">USBA 369</strain>
    </source>
</reference>
<dbReference type="PROSITE" id="PS50995">
    <property type="entry name" value="HTH_MARR_2"/>
    <property type="match status" value="1"/>
</dbReference>
<dbReference type="SMART" id="SM00347">
    <property type="entry name" value="HTH_MARR"/>
    <property type="match status" value="1"/>
</dbReference>
<proteinExistence type="predicted"/>
<evidence type="ECO:0000256" key="3">
    <source>
        <dbReference type="ARBA" id="ARBA00023163"/>
    </source>
</evidence>
<dbReference type="SUPFAM" id="SSF46785">
    <property type="entry name" value="Winged helix' DNA-binding domain"/>
    <property type="match status" value="1"/>
</dbReference>
<name>A0A1T4QUN6_9HYPH</name>
<dbReference type="InterPro" id="IPR036388">
    <property type="entry name" value="WH-like_DNA-bd_sf"/>
</dbReference>
<keyword evidence="1" id="KW-0805">Transcription regulation</keyword>
<accession>A0A1T4QUN6</accession>
<evidence type="ECO:0000256" key="1">
    <source>
        <dbReference type="ARBA" id="ARBA00023015"/>
    </source>
</evidence>
<dbReference type="InterPro" id="IPR000835">
    <property type="entry name" value="HTH_MarR-typ"/>
</dbReference>
<evidence type="ECO:0000313" key="6">
    <source>
        <dbReference type="Proteomes" id="UP000190135"/>
    </source>
</evidence>
<dbReference type="GO" id="GO:0003700">
    <property type="term" value="F:DNA-binding transcription factor activity"/>
    <property type="evidence" value="ECO:0007669"/>
    <property type="project" value="InterPro"/>
</dbReference>